<keyword evidence="17" id="KW-1185">Reference proteome</keyword>
<dbReference type="EC" id="2.7.13.3" evidence="3"/>
<feature type="compositionally biased region" description="Low complexity" evidence="12">
    <location>
        <begin position="818"/>
        <end position="830"/>
    </location>
</feature>
<keyword evidence="8" id="KW-0418">Kinase</keyword>
<evidence type="ECO:0000259" key="14">
    <source>
        <dbReference type="PROSITE" id="PS50109"/>
    </source>
</evidence>
<dbReference type="InterPro" id="IPR005467">
    <property type="entry name" value="His_kinase_dom"/>
</dbReference>
<comment type="catalytic activity">
    <reaction evidence="1">
        <text>ATP + protein L-histidine = ADP + protein N-phospho-L-histidine.</text>
        <dbReference type="EC" id="2.7.13.3"/>
    </reaction>
</comment>
<evidence type="ECO:0000256" key="9">
    <source>
        <dbReference type="ARBA" id="ARBA00022840"/>
    </source>
</evidence>
<feature type="region of interest" description="Disordered" evidence="12">
    <location>
        <begin position="810"/>
        <end position="1061"/>
    </location>
</feature>
<evidence type="ECO:0000256" key="11">
    <source>
        <dbReference type="ARBA" id="ARBA00023012"/>
    </source>
</evidence>
<dbReference type="RefSeq" id="WP_071067054.1">
    <property type="nucleotide sequence ID" value="NZ_MAXA01000277.1"/>
</dbReference>
<dbReference type="EMBL" id="MAXA01000277">
    <property type="protein sequence ID" value="OHV19705.1"/>
    <property type="molecule type" value="Genomic_DNA"/>
</dbReference>
<dbReference type="Pfam" id="PF08376">
    <property type="entry name" value="NIT"/>
    <property type="match status" value="1"/>
</dbReference>
<keyword evidence="10 13" id="KW-1133">Transmembrane helix</keyword>
<feature type="region of interest" description="Disordered" evidence="12">
    <location>
        <begin position="741"/>
        <end position="797"/>
    </location>
</feature>
<keyword evidence="5" id="KW-0808">Transferase</keyword>
<feature type="domain" description="Histidine kinase" evidence="14">
    <location>
        <begin position="503"/>
        <end position="711"/>
    </location>
</feature>
<evidence type="ECO:0000256" key="5">
    <source>
        <dbReference type="ARBA" id="ARBA00022679"/>
    </source>
</evidence>
<dbReference type="InterPro" id="IPR003594">
    <property type="entry name" value="HATPase_dom"/>
</dbReference>
<evidence type="ECO:0000256" key="10">
    <source>
        <dbReference type="ARBA" id="ARBA00022989"/>
    </source>
</evidence>
<feature type="compositionally biased region" description="Low complexity" evidence="12">
    <location>
        <begin position="890"/>
        <end position="929"/>
    </location>
</feature>
<keyword evidence="11" id="KW-0902">Two-component regulatory system</keyword>
<feature type="domain" description="HAMP" evidence="15">
    <location>
        <begin position="418"/>
        <end position="488"/>
    </location>
</feature>
<feature type="region of interest" description="Disordered" evidence="12">
    <location>
        <begin position="1074"/>
        <end position="1218"/>
    </location>
</feature>
<evidence type="ECO:0000313" key="16">
    <source>
        <dbReference type="EMBL" id="OHV19705.1"/>
    </source>
</evidence>
<keyword evidence="6 13" id="KW-0812">Transmembrane</keyword>
<name>A0A1S1PFH9_9ACTN</name>
<dbReference type="PANTHER" id="PTHR44936:SF9">
    <property type="entry name" value="SENSOR PROTEIN CREC"/>
    <property type="match status" value="1"/>
</dbReference>
<evidence type="ECO:0000313" key="17">
    <source>
        <dbReference type="Proteomes" id="UP000179769"/>
    </source>
</evidence>
<dbReference type="PANTHER" id="PTHR44936">
    <property type="entry name" value="SENSOR PROTEIN CREC"/>
    <property type="match status" value="1"/>
</dbReference>
<dbReference type="Gene3D" id="3.30.565.10">
    <property type="entry name" value="Histidine kinase-like ATPase, C-terminal domain"/>
    <property type="match status" value="1"/>
</dbReference>
<comment type="subcellular location">
    <subcellularLocation>
        <location evidence="2">Membrane</location>
    </subcellularLocation>
</comment>
<dbReference type="Gene3D" id="6.10.340.10">
    <property type="match status" value="1"/>
</dbReference>
<evidence type="ECO:0000256" key="7">
    <source>
        <dbReference type="ARBA" id="ARBA00022741"/>
    </source>
</evidence>
<evidence type="ECO:0000256" key="4">
    <source>
        <dbReference type="ARBA" id="ARBA00022553"/>
    </source>
</evidence>
<feature type="compositionally biased region" description="Pro residues" evidence="12">
    <location>
        <begin position="983"/>
        <end position="994"/>
    </location>
</feature>
<feature type="region of interest" description="Disordered" evidence="12">
    <location>
        <begin position="1"/>
        <end position="73"/>
    </location>
</feature>
<dbReference type="InterPro" id="IPR013587">
    <property type="entry name" value="Nitrate/nitrite_sensing"/>
</dbReference>
<dbReference type="GO" id="GO:0000160">
    <property type="term" value="P:phosphorelay signal transduction system"/>
    <property type="evidence" value="ECO:0007669"/>
    <property type="project" value="UniProtKB-KW"/>
</dbReference>
<reference evidence="17" key="1">
    <citation type="submission" date="2016-07" db="EMBL/GenBank/DDBJ databases">
        <title>Frankia sp. NRRL B-16219 Genome sequencing.</title>
        <authorList>
            <person name="Ghodhbane-Gtari F."/>
            <person name="Swanson E."/>
            <person name="Gueddou A."/>
            <person name="Louati M."/>
            <person name="Nouioui I."/>
            <person name="Hezbri K."/>
            <person name="Abebe-Akele F."/>
            <person name="Simpson S."/>
            <person name="Morris K."/>
            <person name="Thomas K."/>
            <person name="Gtari M."/>
            <person name="Tisa L.S."/>
        </authorList>
    </citation>
    <scope>NUCLEOTIDE SEQUENCE [LARGE SCALE GENOMIC DNA]</scope>
    <source>
        <strain evidence="17">NRRL B-16219</strain>
    </source>
</reference>
<accession>A0A1S1PFH9</accession>
<dbReference type="GO" id="GO:0016020">
    <property type="term" value="C:membrane"/>
    <property type="evidence" value="ECO:0007669"/>
    <property type="project" value="UniProtKB-SubCell"/>
</dbReference>
<feature type="transmembrane region" description="Helical" evidence="13">
    <location>
        <begin position="92"/>
        <end position="115"/>
    </location>
</feature>
<dbReference type="CDD" id="cd06225">
    <property type="entry name" value="HAMP"/>
    <property type="match status" value="1"/>
</dbReference>
<feature type="compositionally biased region" description="Pro residues" evidence="12">
    <location>
        <begin position="831"/>
        <end position="853"/>
    </location>
</feature>
<feature type="compositionally biased region" description="Basic and acidic residues" evidence="12">
    <location>
        <begin position="1166"/>
        <end position="1183"/>
    </location>
</feature>
<dbReference type="AlphaFoldDB" id="A0A1S1PFH9"/>
<organism evidence="16 17">
    <name type="scientific">Parafrankia soli</name>
    <dbReference type="NCBI Taxonomy" id="2599596"/>
    <lineage>
        <taxon>Bacteria</taxon>
        <taxon>Bacillati</taxon>
        <taxon>Actinomycetota</taxon>
        <taxon>Actinomycetes</taxon>
        <taxon>Frankiales</taxon>
        <taxon>Frankiaceae</taxon>
        <taxon>Parafrankia</taxon>
    </lineage>
</organism>
<dbReference type="GO" id="GO:0004673">
    <property type="term" value="F:protein histidine kinase activity"/>
    <property type="evidence" value="ECO:0007669"/>
    <property type="project" value="UniProtKB-EC"/>
</dbReference>
<evidence type="ECO:0000259" key="15">
    <source>
        <dbReference type="PROSITE" id="PS50885"/>
    </source>
</evidence>
<evidence type="ECO:0000256" key="13">
    <source>
        <dbReference type="SAM" id="Phobius"/>
    </source>
</evidence>
<dbReference type="PROSITE" id="PS50109">
    <property type="entry name" value="HIS_KIN"/>
    <property type="match status" value="1"/>
</dbReference>
<evidence type="ECO:0000256" key="12">
    <source>
        <dbReference type="SAM" id="MobiDB-lite"/>
    </source>
</evidence>
<dbReference type="PROSITE" id="PS50885">
    <property type="entry name" value="HAMP"/>
    <property type="match status" value="1"/>
</dbReference>
<feature type="compositionally biased region" description="Low complexity" evidence="12">
    <location>
        <begin position="1032"/>
        <end position="1048"/>
    </location>
</feature>
<evidence type="ECO:0000256" key="6">
    <source>
        <dbReference type="ARBA" id="ARBA00022692"/>
    </source>
</evidence>
<evidence type="ECO:0000256" key="8">
    <source>
        <dbReference type="ARBA" id="ARBA00022777"/>
    </source>
</evidence>
<dbReference type="GO" id="GO:0005524">
    <property type="term" value="F:ATP binding"/>
    <property type="evidence" value="ECO:0007669"/>
    <property type="project" value="UniProtKB-KW"/>
</dbReference>
<gene>
    <name evidence="16" type="ORF">BBK14_29035</name>
</gene>
<sequence length="1218" mass="126220">MTEAPELSSLGQAAPEASAAPGTQGAQGTPGAPGSRADRRSRAPHRAGSGRSPRTVRPSARRRRATRLTRVARAGRRDLGGRVADLPVRRRLLLSIAIPAAAFLSVAILGAVTWISDAASYGRGVHAATLGRDIAATVHELQMERDLTAGFVAGGRQNRPDGEQWVNRLAAQHRSVDAAVATVRGALAKASDNFGPAAGPAAQRALRSLDELPRARAAADGAGLPLGAVLNQYSTTIADLREVDRRIGPDRVDGDLGYTTTVLRDLSEVKEVESQVRAELYAVAQVGHFDTGQADALSSLLAQTDAARAAFRDVADADDRARYDRVVNGQAVLTVERISDRAISRQHLLDLDVDPEQWFAASTTHIELLRTVESGLSQNVIDEADKLRADAWARTALIGGFIIAITLAAVLLTMAIAATMTRPLRALRDGAHDVAHERLPRIIEQLQTAGAGQVDTRIHSIGIRSKDEIGEVARTFDDLQREAVRLAAEQAVLRRSVNTLFLSLSRRSQSLIERQLALIDRLERAEENPAQLENLFRLDHLATRMRRNSENLLVLAGTGPGRRRATPVSIAAVLQAAVGEIEQYQRIQIVEVVDARITAGAVNHVVHLIAELLENAAQFSPPHRPVEVVARRSPDGGMVVSITDRGLGMPPAEIAAANERLAHPPLFDFSIAERLGLFVVARLAERHEISVRLDAASGGGVQALVGLPANLLASAAVPRHGEETGAPRGGAALAAGVRGQPLALSPNRNGPSAPASLNGHGHGAGAGAAGQVHPGVPGPLPQRPRMASFDSSERGGTTDEFNRLLALNGLTDRPAGMPADPFTQPPAAAAPLPPPAPAAPAAPPEVPAQPAPRSPATRTPASHGLAPLPPVVPNPPVVPWFKPRGTASKAEGGTPGTAAASAAAAAATGASAGAAGESDLPPIEEVVAGRARERERAAPDPVTAGPPPPDSSVPGEPSPGSSASGSITPDPLVPDPVGGSAAPLPPEPLPPEAPETPFTWFDRPAAGTGTPAGPPTVPPAAGFAPTPPTPADPTTSMPAGALPTRPAAAPLPPPVRPVVPGATDRVVRSGAGWTVAGGAASTGPIPRLQGPPERVDPAALPTTRAGLPMRVPAAGGPRSGGTGAEYIPGPAGRGSTPDRSGWEQPAPEVRPEWIRGRLSRLYEGVNHARDTDATDATDSRTTDSRGLGGPGASPPVVPPGATRAERPFGSPLDRLEDE</sequence>
<dbReference type="Proteomes" id="UP000179769">
    <property type="component" value="Unassembled WGS sequence"/>
</dbReference>
<keyword evidence="9" id="KW-0067">ATP-binding</keyword>
<evidence type="ECO:0000256" key="3">
    <source>
        <dbReference type="ARBA" id="ARBA00012438"/>
    </source>
</evidence>
<dbReference type="InterPro" id="IPR050980">
    <property type="entry name" value="2C_sensor_his_kinase"/>
</dbReference>
<proteinExistence type="predicted"/>
<protein>
    <recommendedName>
        <fullName evidence="3">histidine kinase</fullName>
        <ecNumber evidence="3">2.7.13.3</ecNumber>
    </recommendedName>
</protein>
<evidence type="ECO:0000256" key="2">
    <source>
        <dbReference type="ARBA" id="ARBA00004370"/>
    </source>
</evidence>
<keyword evidence="7" id="KW-0547">Nucleotide-binding</keyword>
<feature type="compositionally biased region" description="Pro residues" evidence="12">
    <location>
        <begin position="867"/>
        <end position="878"/>
    </location>
</feature>
<dbReference type="Pfam" id="PF02518">
    <property type="entry name" value="HATPase_c"/>
    <property type="match status" value="1"/>
</dbReference>
<keyword evidence="13" id="KW-0472">Membrane</keyword>
<dbReference type="Pfam" id="PF00672">
    <property type="entry name" value="HAMP"/>
    <property type="match status" value="1"/>
</dbReference>
<dbReference type="SUPFAM" id="SSF55874">
    <property type="entry name" value="ATPase domain of HSP90 chaperone/DNA topoisomerase II/histidine kinase"/>
    <property type="match status" value="1"/>
</dbReference>
<dbReference type="InterPro" id="IPR003660">
    <property type="entry name" value="HAMP_dom"/>
</dbReference>
<feature type="compositionally biased region" description="Low complexity" evidence="12">
    <location>
        <begin position="952"/>
        <end position="966"/>
    </location>
</feature>
<dbReference type="SMART" id="SM00387">
    <property type="entry name" value="HATPase_c"/>
    <property type="match status" value="1"/>
</dbReference>
<keyword evidence="4" id="KW-0597">Phosphoprotein</keyword>
<evidence type="ECO:0000256" key="1">
    <source>
        <dbReference type="ARBA" id="ARBA00000085"/>
    </source>
</evidence>
<feature type="transmembrane region" description="Helical" evidence="13">
    <location>
        <begin position="396"/>
        <end position="418"/>
    </location>
</feature>
<dbReference type="SMART" id="SM00304">
    <property type="entry name" value="HAMP"/>
    <property type="match status" value="1"/>
</dbReference>
<dbReference type="InterPro" id="IPR036890">
    <property type="entry name" value="HATPase_C_sf"/>
</dbReference>
<comment type="caution">
    <text evidence="16">The sequence shown here is derived from an EMBL/GenBank/DDBJ whole genome shotgun (WGS) entry which is preliminary data.</text>
</comment>